<feature type="domain" description="Peptidase M16 C-terminal" evidence="7">
    <location>
        <begin position="308"/>
        <end position="513"/>
    </location>
</feature>
<evidence type="ECO:0000259" key="7">
    <source>
        <dbReference type="Pfam" id="PF05193"/>
    </source>
</evidence>
<accession>A0A0B2UZY8</accession>
<dbReference type="PANTHER" id="PTHR11851">
    <property type="entry name" value="METALLOPROTEASE"/>
    <property type="match status" value="1"/>
</dbReference>
<dbReference type="PROSITE" id="PS00143">
    <property type="entry name" value="INSULINASE"/>
    <property type="match status" value="1"/>
</dbReference>
<dbReference type="Gene3D" id="3.30.830.10">
    <property type="entry name" value="Metalloenzyme, LuxS/M16 peptidase-like"/>
    <property type="match status" value="3"/>
</dbReference>
<evidence type="ECO:0000259" key="6">
    <source>
        <dbReference type="Pfam" id="PF00675"/>
    </source>
</evidence>
<organism evidence="8 9">
    <name type="scientific">Toxocara canis</name>
    <name type="common">Canine roundworm</name>
    <dbReference type="NCBI Taxonomy" id="6265"/>
    <lineage>
        <taxon>Eukaryota</taxon>
        <taxon>Metazoa</taxon>
        <taxon>Ecdysozoa</taxon>
        <taxon>Nematoda</taxon>
        <taxon>Chromadorea</taxon>
        <taxon>Rhabditida</taxon>
        <taxon>Spirurina</taxon>
        <taxon>Ascaridomorpha</taxon>
        <taxon>Ascaridoidea</taxon>
        <taxon>Toxocaridae</taxon>
        <taxon>Toxocara</taxon>
    </lineage>
</organism>
<comment type="function">
    <text evidence="1">Substrate recognition and binding subunit of the essential mitochondrial processing protease (MPP), which cleaves the mitochondrial sequence off newly imported precursors proteins.</text>
</comment>
<dbReference type="OMA" id="SEMTHVA"/>
<evidence type="ECO:0000256" key="1">
    <source>
        <dbReference type="ARBA" id="ARBA00002123"/>
    </source>
</evidence>
<evidence type="ECO:0000256" key="5">
    <source>
        <dbReference type="RuleBase" id="RU004447"/>
    </source>
</evidence>
<dbReference type="GO" id="GO:0005739">
    <property type="term" value="C:mitochondrion"/>
    <property type="evidence" value="ECO:0007669"/>
    <property type="project" value="TreeGrafter"/>
</dbReference>
<dbReference type="InterPro" id="IPR011249">
    <property type="entry name" value="Metalloenz_LuxS/M16"/>
</dbReference>
<gene>
    <name evidence="8" type="primary">PMPCA</name>
    <name evidence="8" type="ORF">Tcan_02912</name>
</gene>
<evidence type="ECO:0000256" key="3">
    <source>
        <dbReference type="ARBA" id="ARBA00030006"/>
    </source>
</evidence>
<reference evidence="8 9" key="1">
    <citation type="submission" date="2014-11" db="EMBL/GenBank/DDBJ databases">
        <title>Genetic blueprint of the zoonotic pathogen Toxocara canis.</title>
        <authorList>
            <person name="Zhu X.-Q."/>
            <person name="Korhonen P.K."/>
            <person name="Cai H."/>
            <person name="Young N.D."/>
            <person name="Nejsum P."/>
            <person name="von Samson-Himmelstjerna G."/>
            <person name="Boag P.R."/>
            <person name="Tan P."/>
            <person name="Li Q."/>
            <person name="Min J."/>
            <person name="Yang Y."/>
            <person name="Wang X."/>
            <person name="Fang X."/>
            <person name="Hall R.S."/>
            <person name="Hofmann A."/>
            <person name="Sternberg P.W."/>
            <person name="Jex A.R."/>
            <person name="Gasser R.B."/>
        </authorList>
    </citation>
    <scope>NUCLEOTIDE SEQUENCE [LARGE SCALE GENOMIC DNA]</scope>
    <source>
        <strain evidence="8">PN_DK_2014</strain>
    </source>
</reference>
<dbReference type="PANTHER" id="PTHR11851:SF49">
    <property type="entry name" value="MITOCHONDRIAL-PROCESSING PEPTIDASE SUBUNIT ALPHA"/>
    <property type="match status" value="1"/>
</dbReference>
<dbReference type="EMBL" id="JPKZ01002886">
    <property type="protein sequence ID" value="KHN74662.1"/>
    <property type="molecule type" value="Genomic_DNA"/>
</dbReference>
<evidence type="ECO:0000256" key="4">
    <source>
        <dbReference type="ARBA" id="ARBA00032315"/>
    </source>
</evidence>
<evidence type="ECO:0000256" key="2">
    <source>
        <dbReference type="ARBA" id="ARBA00007261"/>
    </source>
</evidence>
<dbReference type="GO" id="GO:0046872">
    <property type="term" value="F:metal ion binding"/>
    <property type="evidence" value="ECO:0007669"/>
    <property type="project" value="InterPro"/>
</dbReference>
<evidence type="ECO:0000313" key="9">
    <source>
        <dbReference type="Proteomes" id="UP000031036"/>
    </source>
</evidence>
<protein>
    <recommendedName>
        <fullName evidence="3">Alpha-MPP</fullName>
    </recommendedName>
    <alternativeName>
        <fullName evidence="4">Inactive zinc metalloprotease alpha</fullName>
    </alternativeName>
</protein>
<dbReference type="InterPro" id="IPR011765">
    <property type="entry name" value="Pept_M16_N"/>
</dbReference>
<dbReference type="Pfam" id="PF05193">
    <property type="entry name" value="Peptidase_M16_C"/>
    <property type="match status" value="1"/>
</dbReference>
<name>A0A0B2UZY8_TOXCA</name>
<comment type="similarity">
    <text evidence="2 5">Belongs to the peptidase M16 family.</text>
</comment>
<dbReference type="OrthoDB" id="277191at2759"/>
<keyword evidence="9" id="KW-1185">Reference proteome</keyword>
<dbReference type="GO" id="GO:0004222">
    <property type="term" value="F:metalloendopeptidase activity"/>
    <property type="evidence" value="ECO:0007669"/>
    <property type="project" value="InterPro"/>
</dbReference>
<dbReference type="InterPro" id="IPR007863">
    <property type="entry name" value="Peptidase_M16_C"/>
</dbReference>
<comment type="caution">
    <text evidence="8">The sequence shown here is derived from an EMBL/GenBank/DDBJ whole genome shotgun (WGS) entry which is preliminary data.</text>
</comment>
<dbReference type="InterPro" id="IPR050361">
    <property type="entry name" value="MPP/UQCRC_Complex"/>
</dbReference>
<evidence type="ECO:0000313" key="8">
    <source>
        <dbReference type="EMBL" id="KHN74662.1"/>
    </source>
</evidence>
<feature type="domain" description="Peptidase M16 N-terminal" evidence="6">
    <location>
        <begin position="91"/>
        <end position="195"/>
    </location>
</feature>
<dbReference type="Proteomes" id="UP000031036">
    <property type="component" value="Unassembled WGS sequence"/>
</dbReference>
<dbReference type="Pfam" id="PF00675">
    <property type="entry name" value="Peptidase_M16"/>
    <property type="match status" value="1"/>
</dbReference>
<dbReference type="SUPFAM" id="SSF63411">
    <property type="entry name" value="LuxS/MPP-like metallohydrolase"/>
    <property type="match status" value="3"/>
</dbReference>
<dbReference type="InterPro" id="IPR001431">
    <property type="entry name" value="Pept_M16_Zn_BS"/>
</dbReference>
<sequence>MLSRTYYQRFRSATPLIASHCKRRWYATHNKDPSSHFATATAQPLKVDRSVDINQIPLTESIPGLSKAAYADHAHIEPFDTKLTILDSGLRVASEPHYGQYCTIGVSIDSGSRYEVGYPSGTSHFIEKLAFSSTSSYASKEELFSILEAEGALIDCQSTKDTFIYAASCHVNGVKDVLAVIADAVHRPLITPQESTSSYASKEELFSILEAEGALIDCQSTKDTFIYAASCHVNGVKDVLAVIADAVHRPLITPQELDDARLIVRFENEDMSSKPECEALLTDWIHEAAFNGNTLGFSKYCPSQNVDKIQREHLFTYMKQYHSPDRMVVAGVGVDHEVLVDAARELFDSSKTVWAKDSSLLLHNEPPVDRSAAQYTGGDKRVVKDLSNMALGPSPFPNLAHFVLGFESCGYKDDDFVAFCVLQSLMGGGGSFSAGGPGKGMYTRLYVDVLNRCHWMYNATAFNHAYADSGLFCIQSSSDPSQLYETVQVIVQQFLLLPNGVAKDELERAKTQLKSQLMMNLEVRPVMFEDLSRQVLGHGYRRKPTEYLAKIDAITSADLMRAVERMLVTPPSVVGYGDLKKMPDYARFDRAFAKQELELGLAALRWPILERMKKLMQKLN</sequence>
<dbReference type="AlphaFoldDB" id="A0A0B2UZY8"/>
<dbReference type="STRING" id="6265.A0A0B2UZY8"/>
<proteinExistence type="inferred from homology"/>
<dbReference type="GO" id="GO:0006627">
    <property type="term" value="P:protein processing involved in protein targeting to mitochondrion"/>
    <property type="evidence" value="ECO:0007669"/>
    <property type="project" value="TreeGrafter"/>
</dbReference>